<gene>
    <name evidence="1" type="primary">AVEN_246030_1</name>
    <name evidence="1" type="ORF">CEXT_352141</name>
</gene>
<sequence>MLRHSKGAHSLLTTAKGMVFLTRKPYDPISFVSTRFRWAPSIIEEHFSSIWQESLSADHFFSSDYPDRDEVLGTLLSVSEVVSAFRFCENTTPGPDRLTYNHWRSLDPRALSLTKLFNCCIHLRTIPRSWKESTTILLPKSGDVSCPSKSLS</sequence>
<keyword evidence="1" id="KW-0808">Transferase</keyword>
<dbReference type="GO" id="GO:0003964">
    <property type="term" value="F:RNA-directed DNA polymerase activity"/>
    <property type="evidence" value="ECO:0007669"/>
    <property type="project" value="UniProtKB-KW"/>
</dbReference>
<comment type="caution">
    <text evidence="1">The sequence shown here is derived from an EMBL/GenBank/DDBJ whole genome shotgun (WGS) entry which is preliminary data.</text>
</comment>
<dbReference type="Proteomes" id="UP001054945">
    <property type="component" value="Unassembled WGS sequence"/>
</dbReference>
<evidence type="ECO:0000313" key="2">
    <source>
        <dbReference type="Proteomes" id="UP001054945"/>
    </source>
</evidence>
<keyword evidence="1" id="KW-0548">Nucleotidyltransferase</keyword>
<keyword evidence="2" id="KW-1185">Reference proteome</keyword>
<organism evidence="1 2">
    <name type="scientific">Caerostris extrusa</name>
    <name type="common">Bark spider</name>
    <name type="synonym">Caerostris bankana</name>
    <dbReference type="NCBI Taxonomy" id="172846"/>
    <lineage>
        <taxon>Eukaryota</taxon>
        <taxon>Metazoa</taxon>
        <taxon>Ecdysozoa</taxon>
        <taxon>Arthropoda</taxon>
        <taxon>Chelicerata</taxon>
        <taxon>Arachnida</taxon>
        <taxon>Araneae</taxon>
        <taxon>Araneomorphae</taxon>
        <taxon>Entelegynae</taxon>
        <taxon>Araneoidea</taxon>
        <taxon>Araneidae</taxon>
        <taxon>Caerostris</taxon>
    </lineage>
</organism>
<keyword evidence="1" id="KW-0695">RNA-directed DNA polymerase</keyword>
<name>A0AAV4WIL3_CAEEX</name>
<dbReference type="EMBL" id="BPLR01016251">
    <property type="protein sequence ID" value="GIY82487.1"/>
    <property type="molecule type" value="Genomic_DNA"/>
</dbReference>
<proteinExistence type="predicted"/>
<reference evidence="1 2" key="1">
    <citation type="submission" date="2021-06" db="EMBL/GenBank/DDBJ databases">
        <title>Caerostris extrusa draft genome.</title>
        <authorList>
            <person name="Kono N."/>
            <person name="Arakawa K."/>
        </authorList>
    </citation>
    <scope>NUCLEOTIDE SEQUENCE [LARGE SCALE GENOMIC DNA]</scope>
</reference>
<evidence type="ECO:0000313" key="1">
    <source>
        <dbReference type="EMBL" id="GIY82487.1"/>
    </source>
</evidence>
<protein>
    <submittedName>
        <fullName evidence="1">Reverse transcriptase domain-containing protein</fullName>
    </submittedName>
</protein>
<dbReference type="AlphaFoldDB" id="A0AAV4WIL3"/>
<accession>A0AAV4WIL3</accession>